<evidence type="ECO:0000259" key="6">
    <source>
        <dbReference type="Pfam" id="PF00350"/>
    </source>
</evidence>
<dbReference type="GO" id="GO:0003924">
    <property type="term" value="F:GTPase activity"/>
    <property type="evidence" value="ECO:0007669"/>
    <property type="project" value="InterPro"/>
</dbReference>
<name>A0A238L842_9RHOB</name>
<keyword evidence="3" id="KW-0378">Hydrolase</keyword>
<dbReference type="OrthoDB" id="7927795at2"/>
<comment type="subcellular location">
    <subcellularLocation>
        <location evidence="1">Membrane</location>
    </subcellularLocation>
</comment>
<organism evidence="7 8">
    <name type="scientific">Actibacterium lipolyticum</name>
    <dbReference type="NCBI Taxonomy" id="1524263"/>
    <lineage>
        <taxon>Bacteria</taxon>
        <taxon>Pseudomonadati</taxon>
        <taxon>Pseudomonadota</taxon>
        <taxon>Alphaproteobacteria</taxon>
        <taxon>Rhodobacterales</taxon>
        <taxon>Roseobacteraceae</taxon>
        <taxon>Actibacterium</taxon>
    </lineage>
</organism>
<evidence type="ECO:0000256" key="2">
    <source>
        <dbReference type="ARBA" id="ARBA00022741"/>
    </source>
</evidence>
<dbReference type="PANTHER" id="PTHR10465:SF0">
    <property type="entry name" value="SARCALUMENIN"/>
    <property type="match status" value="1"/>
</dbReference>
<evidence type="ECO:0000256" key="5">
    <source>
        <dbReference type="ARBA" id="ARBA00023136"/>
    </source>
</evidence>
<dbReference type="Pfam" id="PF00350">
    <property type="entry name" value="Dynamin_N"/>
    <property type="match status" value="1"/>
</dbReference>
<keyword evidence="5" id="KW-0472">Membrane</keyword>
<gene>
    <name evidence="7" type="ORF">COL8621_03814</name>
</gene>
<dbReference type="EMBL" id="FXYE01000007">
    <property type="protein sequence ID" value="SMX51283.1"/>
    <property type="molecule type" value="Genomic_DNA"/>
</dbReference>
<evidence type="ECO:0000256" key="1">
    <source>
        <dbReference type="ARBA" id="ARBA00004370"/>
    </source>
</evidence>
<dbReference type="InterPro" id="IPR045063">
    <property type="entry name" value="Dynamin_N"/>
</dbReference>
<keyword evidence="8" id="KW-1185">Reference proteome</keyword>
<dbReference type="InterPro" id="IPR027417">
    <property type="entry name" value="P-loop_NTPase"/>
</dbReference>
<dbReference type="Gene3D" id="3.40.50.300">
    <property type="entry name" value="P-loop containing nucleotide triphosphate hydrolases"/>
    <property type="match status" value="2"/>
</dbReference>
<reference evidence="8" key="1">
    <citation type="submission" date="2017-05" db="EMBL/GenBank/DDBJ databases">
        <authorList>
            <person name="Rodrigo-Torres L."/>
            <person name="Arahal R. D."/>
            <person name="Lucena T."/>
        </authorList>
    </citation>
    <scope>NUCLEOTIDE SEQUENCE [LARGE SCALE GENOMIC DNA]</scope>
    <source>
        <strain evidence="8">CECT 8621</strain>
    </source>
</reference>
<evidence type="ECO:0000256" key="3">
    <source>
        <dbReference type="ARBA" id="ARBA00022801"/>
    </source>
</evidence>
<evidence type="ECO:0000313" key="8">
    <source>
        <dbReference type="Proteomes" id="UP000202922"/>
    </source>
</evidence>
<protein>
    <submittedName>
        <fullName evidence="7">GTP-binding protein Der</fullName>
    </submittedName>
</protein>
<dbReference type="InterPro" id="IPR027094">
    <property type="entry name" value="Mitofusin_fam"/>
</dbReference>
<keyword evidence="4" id="KW-0342">GTP-binding</keyword>
<dbReference type="GO" id="GO:0005525">
    <property type="term" value="F:GTP binding"/>
    <property type="evidence" value="ECO:0007669"/>
    <property type="project" value="UniProtKB-KW"/>
</dbReference>
<evidence type="ECO:0000256" key="4">
    <source>
        <dbReference type="ARBA" id="ARBA00023134"/>
    </source>
</evidence>
<proteinExistence type="predicted"/>
<keyword evidence="2" id="KW-0547">Nucleotide-binding</keyword>
<dbReference type="PANTHER" id="PTHR10465">
    <property type="entry name" value="TRANSMEMBRANE GTPASE FZO1"/>
    <property type="match status" value="1"/>
</dbReference>
<dbReference type="AlphaFoldDB" id="A0A238L842"/>
<dbReference type="GO" id="GO:0016020">
    <property type="term" value="C:membrane"/>
    <property type="evidence" value="ECO:0007669"/>
    <property type="project" value="UniProtKB-SubCell"/>
</dbReference>
<evidence type="ECO:0000313" key="7">
    <source>
        <dbReference type="EMBL" id="SMX51283.1"/>
    </source>
</evidence>
<dbReference type="SUPFAM" id="SSF52540">
    <property type="entry name" value="P-loop containing nucleoside triphosphate hydrolases"/>
    <property type="match status" value="1"/>
</dbReference>
<sequence length="658" mass="73263">MSQDQAAKNQRHQGFDELNVFWSKLDALETALTGFSEDALSFVEDPIERTLEKIQSFEPSVSIIGQVKAGKSTLMNALIGETSLLPSDVNPWTSVITGIHLNSRRRPPNTRALFRFFDAHEWDRLVTTGGRLGEMANRAGFEAEADDVKSQVQKMRQTTEERLGDEFEKLLGSSHAFETIEKDTIDRYICYGDPDDAEGGIDEGVYADLTKSADLYIDLPNYPKGLCLRDTPGVNDTFMMREQITLNAISESRVCVVVLSAHQALSTMDMALLRIICSVQAREVLIFVNRMDELVAPQEEAPKIRASIEKTLERLGAGQGIEILFGSGYWANHSIDDICDKMNPASRASLEAFFADSGADLSDPAVLREKAMEASGVESLHRAIAKRIVEGPGKAILKDVNNELDNIVQMTETVISMADRKVPVAQKADVNRFEITDSLAELRLNILETFDKDAASVREGLRERLVRAQQAFVVSALEALQSHVNTHGEFDSWNHEPTSLRMMMRTAFTSSCTKLRRKGEERLEDVLDGVQDILQGDLGIYQDDSGVELPEQPEVKSPTNLAKTLSLDLQGPWWRKFWRFGGKKSASKRYKALIESETDPLIDELLTDFFDPAVESTRDVIVDFAIDQNKFVTAILECIDDGASVSRDAKTDLGRIVA</sequence>
<dbReference type="Proteomes" id="UP000202922">
    <property type="component" value="Unassembled WGS sequence"/>
</dbReference>
<accession>A0A238L842</accession>
<dbReference type="RefSeq" id="WP_093968984.1">
    <property type="nucleotide sequence ID" value="NZ_FXYE01000007.1"/>
</dbReference>
<feature type="domain" description="Dynamin N-terminal" evidence="6">
    <location>
        <begin position="61"/>
        <end position="283"/>
    </location>
</feature>